<dbReference type="PRINTS" id="PR00455">
    <property type="entry name" value="HTHTETR"/>
</dbReference>
<reference evidence="4 5" key="1">
    <citation type="submission" date="2019-12" db="EMBL/GenBank/DDBJ databases">
        <authorList>
            <person name="Li J."/>
            <person name="Shi Y."/>
            <person name="Xu G."/>
            <person name="Xiao D."/>
            <person name="Ran X."/>
        </authorList>
    </citation>
    <scope>NUCLEOTIDE SEQUENCE [LARGE SCALE GENOMIC DNA]</scope>
    <source>
        <strain evidence="4 5">JCM 15915</strain>
    </source>
</reference>
<keyword evidence="1 2" id="KW-0238">DNA-binding</keyword>
<proteinExistence type="predicted"/>
<dbReference type="Proteomes" id="UP000462152">
    <property type="component" value="Unassembled WGS sequence"/>
</dbReference>
<name>A0A7K1LJL5_9MICC</name>
<evidence type="ECO:0000259" key="3">
    <source>
        <dbReference type="PROSITE" id="PS50977"/>
    </source>
</evidence>
<feature type="domain" description="HTH tetR-type" evidence="3">
    <location>
        <begin position="5"/>
        <end position="65"/>
    </location>
</feature>
<dbReference type="EMBL" id="WOGT01000005">
    <property type="protein sequence ID" value="MUN55300.1"/>
    <property type="molecule type" value="Genomic_DNA"/>
</dbReference>
<evidence type="ECO:0000256" key="1">
    <source>
        <dbReference type="ARBA" id="ARBA00023125"/>
    </source>
</evidence>
<evidence type="ECO:0000313" key="4">
    <source>
        <dbReference type="EMBL" id="MUN55300.1"/>
    </source>
</evidence>
<organism evidence="4 5">
    <name type="scientific">Rothia koreensis</name>
    <dbReference type="NCBI Taxonomy" id="592378"/>
    <lineage>
        <taxon>Bacteria</taxon>
        <taxon>Bacillati</taxon>
        <taxon>Actinomycetota</taxon>
        <taxon>Actinomycetes</taxon>
        <taxon>Micrococcales</taxon>
        <taxon>Micrococcaceae</taxon>
        <taxon>Rothia</taxon>
    </lineage>
</organism>
<dbReference type="AlphaFoldDB" id="A0A7K1LJL5"/>
<accession>A0A7K1LJL5</accession>
<protein>
    <submittedName>
        <fullName evidence="4">TetR family transcriptional regulator</fullName>
    </submittedName>
</protein>
<dbReference type="InterPro" id="IPR001647">
    <property type="entry name" value="HTH_TetR"/>
</dbReference>
<keyword evidence="5" id="KW-1185">Reference proteome</keyword>
<dbReference type="GO" id="GO:0003677">
    <property type="term" value="F:DNA binding"/>
    <property type="evidence" value="ECO:0007669"/>
    <property type="project" value="UniProtKB-UniRule"/>
</dbReference>
<dbReference type="Pfam" id="PF00440">
    <property type="entry name" value="TetR_N"/>
    <property type="match status" value="1"/>
</dbReference>
<comment type="caution">
    <text evidence="4">The sequence shown here is derived from an EMBL/GenBank/DDBJ whole genome shotgun (WGS) entry which is preliminary data.</text>
</comment>
<sequence>MVEVMSAKSRVLDAYESILIAEGERAATMDAVAARADVSKGGLLYHFKDKTSLAEGLIERLLEYAAEDNAAMRASPEGPSRYYVRTSAFYLDQESGQAAAIDRTFVAVLSLGQDAQPKAREAMSRIHADWYDIILEEVGQPAIASAILLIGDGLYYNAALAGGGVEGVLDAIPEGTNFGISTVSPQGLEDLLEIVDALKGTSTS</sequence>
<dbReference type="OrthoDB" id="9806334at2"/>
<dbReference type="PROSITE" id="PS50977">
    <property type="entry name" value="HTH_TETR_2"/>
    <property type="match status" value="1"/>
</dbReference>
<dbReference type="SUPFAM" id="SSF46689">
    <property type="entry name" value="Homeodomain-like"/>
    <property type="match status" value="1"/>
</dbReference>
<dbReference type="Gene3D" id="1.10.357.10">
    <property type="entry name" value="Tetracycline Repressor, domain 2"/>
    <property type="match status" value="1"/>
</dbReference>
<evidence type="ECO:0000256" key="2">
    <source>
        <dbReference type="PROSITE-ProRule" id="PRU00335"/>
    </source>
</evidence>
<feature type="DNA-binding region" description="H-T-H motif" evidence="2">
    <location>
        <begin position="28"/>
        <end position="47"/>
    </location>
</feature>
<gene>
    <name evidence="4" type="ORF">GMA10_08785</name>
</gene>
<dbReference type="InterPro" id="IPR009057">
    <property type="entry name" value="Homeodomain-like_sf"/>
</dbReference>
<evidence type="ECO:0000313" key="5">
    <source>
        <dbReference type="Proteomes" id="UP000462152"/>
    </source>
</evidence>